<keyword evidence="1" id="KW-0808">Transferase</keyword>
<keyword evidence="1" id="KW-0489">Methyltransferase</keyword>
<dbReference type="GO" id="GO:0008168">
    <property type="term" value="F:methyltransferase activity"/>
    <property type="evidence" value="ECO:0007669"/>
    <property type="project" value="UniProtKB-KW"/>
</dbReference>
<evidence type="ECO:0000313" key="1">
    <source>
        <dbReference type="EMBL" id="ONM09840.1"/>
    </source>
</evidence>
<gene>
    <name evidence="1" type="ORF">ZEAMMB73_Zm00001d034242</name>
</gene>
<reference evidence="1" key="1">
    <citation type="submission" date="2015-12" db="EMBL/GenBank/DDBJ databases">
        <title>Update maize B73 reference genome by single molecule sequencing technologies.</title>
        <authorList>
            <consortium name="Maize Genome Sequencing Project"/>
            <person name="Ware D."/>
        </authorList>
    </citation>
    <scope>NUCLEOTIDE SEQUENCE [LARGE SCALE GENOMIC DNA]</scope>
    <source>
        <tissue evidence="1">Seedling</tissue>
    </source>
</reference>
<dbReference type="EMBL" id="CM007647">
    <property type="protein sequence ID" value="ONM09840.1"/>
    <property type="molecule type" value="Genomic_DNA"/>
</dbReference>
<accession>A0A1D6L6B1</accession>
<name>A0A1D6L6B1_MAIZE</name>
<proteinExistence type="predicted"/>
<organism evidence="1">
    <name type="scientific">Zea mays</name>
    <name type="common">Maize</name>
    <dbReference type="NCBI Taxonomy" id="4577"/>
    <lineage>
        <taxon>Eukaryota</taxon>
        <taxon>Viridiplantae</taxon>
        <taxon>Streptophyta</taxon>
        <taxon>Embryophyta</taxon>
        <taxon>Tracheophyta</taxon>
        <taxon>Spermatophyta</taxon>
        <taxon>Magnoliopsida</taxon>
        <taxon>Liliopsida</taxon>
        <taxon>Poales</taxon>
        <taxon>Poaceae</taxon>
        <taxon>PACMAD clade</taxon>
        <taxon>Panicoideae</taxon>
        <taxon>Andropogonodae</taxon>
        <taxon>Andropogoneae</taxon>
        <taxon>Tripsacinae</taxon>
        <taxon>Zea</taxon>
    </lineage>
</organism>
<dbReference type="GO" id="GO:0032259">
    <property type="term" value="P:methylation"/>
    <property type="evidence" value="ECO:0007669"/>
    <property type="project" value="UniProtKB-KW"/>
</dbReference>
<dbReference type="AlphaFoldDB" id="A0A1D6L6B1"/>
<dbReference type="InParanoid" id="A0A1D6L6B1"/>
<sequence length="189" mass="20743">MEDGVLDQRDRVHGTVSGAALELEKGCVATAEGTTPVSGGGVPLHNPPTPPLPSNHVGAKVYYLPYVTDVEYYTIGEIAQKITRLENEDTLLDSSGETRSRHIQPRWKQVLLAVMGPEQHQRPVDGIAARSRRRCPIGGGPKSTCNRWMGSPHRPSPLLPHLWSTSWPGMPPMATNQLTLSFHGEFHSR</sequence>
<protein>
    <submittedName>
        <fullName evidence="1">3-methyl-2-oxobutanoate hydroxymethyltransferase 1 mitochondrial</fullName>
    </submittedName>
</protein>